<dbReference type="Pfam" id="PF00651">
    <property type="entry name" value="BTB"/>
    <property type="match status" value="1"/>
</dbReference>
<keyword evidence="5" id="KW-1185">Reference proteome</keyword>
<dbReference type="Pfam" id="PF07534">
    <property type="entry name" value="TLD"/>
    <property type="match status" value="1"/>
</dbReference>
<proteinExistence type="predicted"/>
<gene>
    <name evidence="4" type="ORF">Glove_482g76</name>
</gene>
<name>A0A397GNV6_9GLOM</name>
<feature type="region of interest" description="Disordered" evidence="1">
    <location>
        <begin position="294"/>
        <end position="321"/>
    </location>
</feature>
<feature type="domain" description="BTB" evidence="2">
    <location>
        <begin position="23"/>
        <end position="95"/>
    </location>
</feature>
<dbReference type="InterPro" id="IPR011705">
    <property type="entry name" value="BACK"/>
</dbReference>
<comment type="caution">
    <text evidence="4">The sequence shown here is derived from an EMBL/GenBank/DDBJ whole genome shotgun (WGS) entry which is preliminary data.</text>
</comment>
<reference evidence="4 5" key="1">
    <citation type="submission" date="2018-08" db="EMBL/GenBank/DDBJ databases">
        <title>Genome and evolution of the arbuscular mycorrhizal fungus Diversispora epigaea (formerly Glomus versiforme) and its bacterial endosymbionts.</title>
        <authorList>
            <person name="Sun X."/>
            <person name="Fei Z."/>
            <person name="Harrison M."/>
        </authorList>
    </citation>
    <scope>NUCLEOTIDE SEQUENCE [LARGE SCALE GENOMIC DNA]</scope>
    <source>
        <strain evidence="4 5">IT104</strain>
    </source>
</reference>
<evidence type="ECO:0008006" key="6">
    <source>
        <dbReference type="Google" id="ProtNLM"/>
    </source>
</evidence>
<dbReference type="InterPro" id="IPR011333">
    <property type="entry name" value="SKP1/BTB/POZ_sf"/>
</dbReference>
<dbReference type="EMBL" id="PQFF01000421">
    <property type="protein sequence ID" value="RHZ51184.1"/>
    <property type="molecule type" value="Genomic_DNA"/>
</dbReference>
<dbReference type="Gene3D" id="1.25.40.420">
    <property type="match status" value="1"/>
</dbReference>
<dbReference type="InterPro" id="IPR006571">
    <property type="entry name" value="TLDc_dom"/>
</dbReference>
<accession>A0A397GNV6</accession>
<dbReference type="PANTHER" id="PTHR45774:SF3">
    <property type="entry name" value="BTB (POZ) DOMAIN-CONTAINING 2B-RELATED"/>
    <property type="match status" value="1"/>
</dbReference>
<organism evidence="4 5">
    <name type="scientific">Diversispora epigaea</name>
    <dbReference type="NCBI Taxonomy" id="1348612"/>
    <lineage>
        <taxon>Eukaryota</taxon>
        <taxon>Fungi</taxon>
        <taxon>Fungi incertae sedis</taxon>
        <taxon>Mucoromycota</taxon>
        <taxon>Glomeromycotina</taxon>
        <taxon>Glomeromycetes</taxon>
        <taxon>Diversisporales</taxon>
        <taxon>Diversisporaceae</taxon>
        <taxon>Diversispora</taxon>
    </lineage>
</organism>
<evidence type="ECO:0000259" key="2">
    <source>
        <dbReference type="PROSITE" id="PS50097"/>
    </source>
</evidence>
<evidence type="ECO:0000259" key="3">
    <source>
        <dbReference type="PROSITE" id="PS51886"/>
    </source>
</evidence>
<evidence type="ECO:0000313" key="4">
    <source>
        <dbReference type="EMBL" id="RHZ51184.1"/>
    </source>
</evidence>
<sequence>MTFKFFDKLSQDFSELLSDKKEYNVVIEVDKERNKKSFTAHSVVLRYRSPYFDKRLENVSTNKKHIKTIIKPNISAPLFEILLKYIYGGIINIEDKDTKTIYELMINANELELKELSRKLESHLIESKDSWLRTHFSLVYHSIFDSDEFKDLKNFYNNIIVKYPNLIFDSGDFASLQETALVSILKRDDLNVEEIKIWDYVIKWGIAQNPTLPTNSKEWSKENFEALKITLQRCLPLIRYFHISGDDILEKVKPYKKILEKQLWGDIIQHSISPNKPITSLVLQARIISNPELPSKPISTPELPSKTISTPEFPSRTISTPEFPSRTISIPEFPSRSIPTPELPSRVNDPFSTIINKEHVAELSSWIDRKSTTYSLPNIPYEFQLILRGSKDGFHPKTFWDMCHGHAGTIVVAKVAGTDEIVGGYNPLDWDNSKKGVYMKTNDSFIFSLKNGNIRNSILSRVIDSDKALYYHDSNDQIYGSEFGDCEFVMKSHVSDFTQDEQCQCWHDVDEDNYYEKPIRTRDNKFSINDYEVFKIIKKQIPNCTIR</sequence>
<dbReference type="AlphaFoldDB" id="A0A397GNV6"/>
<dbReference type="InterPro" id="IPR000210">
    <property type="entry name" value="BTB/POZ_dom"/>
</dbReference>
<evidence type="ECO:0000256" key="1">
    <source>
        <dbReference type="SAM" id="MobiDB-lite"/>
    </source>
</evidence>
<feature type="domain" description="TLDc" evidence="3">
    <location>
        <begin position="353"/>
        <end position="537"/>
    </location>
</feature>
<dbReference type="SMART" id="SM00225">
    <property type="entry name" value="BTB"/>
    <property type="match status" value="1"/>
</dbReference>
<dbReference type="PANTHER" id="PTHR45774">
    <property type="entry name" value="BTB/POZ DOMAIN-CONTAINING"/>
    <property type="match status" value="1"/>
</dbReference>
<dbReference type="Gene3D" id="3.30.710.10">
    <property type="entry name" value="Potassium Channel Kv1.1, Chain A"/>
    <property type="match status" value="1"/>
</dbReference>
<feature type="compositionally biased region" description="Polar residues" evidence="1">
    <location>
        <begin position="306"/>
        <end position="321"/>
    </location>
</feature>
<protein>
    <recommendedName>
        <fullName evidence="6">BTB domain-containing protein</fullName>
    </recommendedName>
</protein>
<evidence type="ECO:0000313" key="5">
    <source>
        <dbReference type="Proteomes" id="UP000266861"/>
    </source>
</evidence>
<dbReference type="PROSITE" id="PS50097">
    <property type="entry name" value="BTB"/>
    <property type="match status" value="1"/>
</dbReference>
<dbReference type="Pfam" id="PF07707">
    <property type="entry name" value="BACK"/>
    <property type="match status" value="1"/>
</dbReference>
<dbReference type="Proteomes" id="UP000266861">
    <property type="component" value="Unassembled WGS sequence"/>
</dbReference>
<dbReference type="OrthoDB" id="194443at2759"/>
<dbReference type="CDD" id="cd18186">
    <property type="entry name" value="BTB_POZ_ZBTB_KLHL-like"/>
    <property type="match status" value="1"/>
</dbReference>
<dbReference type="SUPFAM" id="SSF54695">
    <property type="entry name" value="POZ domain"/>
    <property type="match status" value="1"/>
</dbReference>
<dbReference type="PROSITE" id="PS51886">
    <property type="entry name" value="TLDC"/>
    <property type="match status" value="1"/>
</dbReference>